<gene>
    <name evidence="1" type="ORF">KA717_17670</name>
</gene>
<dbReference type="KEGG" id="wna:KA717_17670"/>
<accession>A0A977L244</accession>
<evidence type="ECO:0000313" key="1">
    <source>
        <dbReference type="EMBL" id="UXE64171.1"/>
    </source>
</evidence>
<dbReference type="EMBL" id="CP073041">
    <property type="protein sequence ID" value="UXE64171.1"/>
    <property type="molecule type" value="Genomic_DNA"/>
</dbReference>
<organism evidence="1">
    <name type="scientific">Woronichinia naegeliana WA131</name>
    <dbReference type="NCBI Taxonomy" id="2824559"/>
    <lineage>
        <taxon>Bacteria</taxon>
        <taxon>Bacillati</taxon>
        <taxon>Cyanobacteriota</taxon>
        <taxon>Cyanophyceae</taxon>
        <taxon>Synechococcales</taxon>
        <taxon>Coelosphaeriaceae</taxon>
        <taxon>Woronichinia</taxon>
    </lineage>
</organism>
<sequence length="420" mass="46732">MGYVKEKNTRYSQAIETFSTLLANQLVTNKPIPTRFWRIGSNKNNVVEAQKLSSTDFLIAKTGKFYPGCPKNLVSPNENTTFSPSTVSFPCVGSTLQQIYDVGDANPKQETLRILITDLEPNNAAVESLVNSISKELKAHPDYKAVLLGVRSQYSGAIFIADEPDKKADLDNKPETKDDRYETVDKDLDQEGRPFYVLMTGPSAAVDRIIDGFQSFGRDVNKALRASSFAIAGGDALVMDKSKVPDKLDECIEQTGSINRQRPKGNQQEQWLFLEQSCNGKPLELTLLSQKSVILAGSEKLTPESFESSNQAVTIKEVKDLGNQLALTLLLDRTKFSQKKGEFITITLKKRALDDATWDGWDTDTKAPEGSKTQNLDYFIRGLRNSVENAVQGNQQKEAAQEAVKYCLGFARYDKDQDKK</sequence>
<protein>
    <submittedName>
        <fullName evidence="1">Uncharacterized protein</fullName>
    </submittedName>
</protein>
<dbReference type="AlphaFoldDB" id="A0A977L244"/>
<name>A0A977L244_9CYAN</name>
<dbReference type="Proteomes" id="UP001065613">
    <property type="component" value="Chromosome"/>
</dbReference>
<proteinExistence type="predicted"/>
<reference evidence="1" key="1">
    <citation type="submission" date="2021-04" db="EMBL/GenBank/DDBJ databases">
        <title>Genome sequence of Woronichinia naegeliana from Washington state freshwater lake bloom.</title>
        <authorList>
            <person name="Dreher T.W."/>
        </authorList>
    </citation>
    <scope>NUCLEOTIDE SEQUENCE</scope>
    <source>
        <strain evidence="1">WA131</strain>
    </source>
</reference>